<dbReference type="EMBL" id="JABSTQ010011339">
    <property type="protein sequence ID" value="KAG0412542.1"/>
    <property type="molecule type" value="Genomic_DNA"/>
</dbReference>
<comment type="caution">
    <text evidence="1">The sequence shown here is derived from an EMBL/GenBank/DDBJ whole genome shotgun (WGS) entry which is preliminary data.</text>
</comment>
<name>A0AC60NZN1_IXOPE</name>
<feature type="non-terminal residue" evidence="1">
    <location>
        <position position="127"/>
    </location>
</feature>
<accession>A0AC60NZN1</accession>
<dbReference type="Proteomes" id="UP000805193">
    <property type="component" value="Unassembled WGS sequence"/>
</dbReference>
<reference evidence="1 2" key="1">
    <citation type="journal article" date="2020" name="Cell">
        <title>Large-Scale Comparative Analyses of Tick Genomes Elucidate Their Genetic Diversity and Vector Capacities.</title>
        <authorList>
            <consortium name="Tick Genome and Microbiome Consortium (TIGMIC)"/>
            <person name="Jia N."/>
            <person name="Wang J."/>
            <person name="Shi W."/>
            <person name="Du L."/>
            <person name="Sun Y."/>
            <person name="Zhan W."/>
            <person name="Jiang J.F."/>
            <person name="Wang Q."/>
            <person name="Zhang B."/>
            <person name="Ji P."/>
            <person name="Bell-Sakyi L."/>
            <person name="Cui X.M."/>
            <person name="Yuan T.T."/>
            <person name="Jiang B.G."/>
            <person name="Yang W.F."/>
            <person name="Lam T.T."/>
            <person name="Chang Q.C."/>
            <person name="Ding S.J."/>
            <person name="Wang X.J."/>
            <person name="Zhu J.G."/>
            <person name="Ruan X.D."/>
            <person name="Zhao L."/>
            <person name="Wei J.T."/>
            <person name="Ye R.Z."/>
            <person name="Que T.C."/>
            <person name="Du C.H."/>
            <person name="Zhou Y.H."/>
            <person name="Cheng J.X."/>
            <person name="Dai P.F."/>
            <person name="Guo W.B."/>
            <person name="Han X.H."/>
            <person name="Huang E.J."/>
            <person name="Li L.F."/>
            <person name="Wei W."/>
            <person name="Gao Y.C."/>
            <person name="Liu J.Z."/>
            <person name="Shao H.Z."/>
            <person name="Wang X."/>
            <person name="Wang C.C."/>
            <person name="Yang T.C."/>
            <person name="Huo Q.B."/>
            <person name="Li W."/>
            <person name="Chen H.Y."/>
            <person name="Chen S.E."/>
            <person name="Zhou L.G."/>
            <person name="Ni X.B."/>
            <person name="Tian J.H."/>
            <person name="Sheng Y."/>
            <person name="Liu T."/>
            <person name="Pan Y.S."/>
            <person name="Xia L.Y."/>
            <person name="Li J."/>
            <person name="Zhao F."/>
            <person name="Cao W.C."/>
        </authorList>
    </citation>
    <scope>NUCLEOTIDE SEQUENCE [LARGE SCALE GENOMIC DNA]</scope>
    <source>
        <strain evidence="1">Iper-2018</strain>
    </source>
</reference>
<sequence>MGMLFGLAVLFFFISATAGRPERRPRPQEQRDRQQPAMGSSEQDELMKKGDECMAQQEFSNEEIAAIQKVESSVMTNQQGQTRNNRNRPESDRQQDQYVMQKFFDTIDTMFDQEMSQRLKQKAAKTC</sequence>
<evidence type="ECO:0000313" key="2">
    <source>
        <dbReference type="Proteomes" id="UP000805193"/>
    </source>
</evidence>
<gene>
    <name evidence="1" type="ORF">HPB47_010340</name>
</gene>
<organism evidence="1 2">
    <name type="scientific">Ixodes persulcatus</name>
    <name type="common">Taiga tick</name>
    <dbReference type="NCBI Taxonomy" id="34615"/>
    <lineage>
        <taxon>Eukaryota</taxon>
        <taxon>Metazoa</taxon>
        <taxon>Ecdysozoa</taxon>
        <taxon>Arthropoda</taxon>
        <taxon>Chelicerata</taxon>
        <taxon>Arachnida</taxon>
        <taxon>Acari</taxon>
        <taxon>Parasitiformes</taxon>
        <taxon>Ixodida</taxon>
        <taxon>Ixodoidea</taxon>
        <taxon>Ixodidae</taxon>
        <taxon>Ixodinae</taxon>
        <taxon>Ixodes</taxon>
    </lineage>
</organism>
<proteinExistence type="predicted"/>
<keyword evidence="2" id="KW-1185">Reference proteome</keyword>
<protein>
    <submittedName>
        <fullName evidence="1">Uncharacterized protein</fullName>
    </submittedName>
</protein>
<evidence type="ECO:0000313" key="1">
    <source>
        <dbReference type="EMBL" id="KAG0412542.1"/>
    </source>
</evidence>